<keyword evidence="3" id="KW-1185">Reference proteome</keyword>
<proteinExistence type="predicted"/>
<protein>
    <submittedName>
        <fullName evidence="1">Nodule Cysteine-Rich (NCR) secreted peptide</fullName>
    </submittedName>
</protein>
<reference evidence="2" key="3">
    <citation type="submission" date="2015-04" db="UniProtKB">
        <authorList>
            <consortium name="EnsemblPlants"/>
        </authorList>
    </citation>
    <scope>IDENTIFICATION</scope>
    <source>
        <strain evidence="2">cv. Jemalong A17</strain>
    </source>
</reference>
<reference evidence="1 3" key="2">
    <citation type="journal article" date="2014" name="BMC Genomics">
        <title>An improved genome release (version Mt4.0) for the model legume Medicago truncatula.</title>
        <authorList>
            <person name="Tang H."/>
            <person name="Krishnakumar V."/>
            <person name="Bidwell S."/>
            <person name="Rosen B."/>
            <person name="Chan A."/>
            <person name="Zhou S."/>
            <person name="Gentzbittel L."/>
            <person name="Childs K.L."/>
            <person name="Yandell M."/>
            <person name="Gundlach H."/>
            <person name="Mayer K.F."/>
            <person name="Schwartz D.C."/>
            <person name="Town C.D."/>
        </authorList>
    </citation>
    <scope>GENOME REANNOTATION</scope>
    <source>
        <strain evidence="1">A17</strain>
        <strain evidence="2 3">cv. Jemalong A17</strain>
    </source>
</reference>
<accession>A0A072V6V6</accession>
<gene>
    <name evidence="1" type="ordered locus">MTR_2g041540</name>
</gene>
<dbReference type="EMBL" id="CM001218">
    <property type="protein sequence ID" value="KEH37572.1"/>
    <property type="molecule type" value="Genomic_DNA"/>
</dbReference>
<evidence type="ECO:0000313" key="1">
    <source>
        <dbReference type="EMBL" id="KEH37572.1"/>
    </source>
</evidence>
<dbReference type="AlphaFoldDB" id="A0A072V6V6"/>
<evidence type="ECO:0000313" key="2">
    <source>
        <dbReference type="EnsemblPlants" id="KEH37572"/>
    </source>
</evidence>
<sequence>MDALITLIVQLIYVSLHLF</sequence>
<dbReference type="HOGENOM" id="CLU_3430089_0_0_1"/>
<dbReference type="EnsemblPlants" id="KEH37572">
    <property type="protein sequence ID" value="KEH37572"/>
    <property type="gene ID" value="MTR_2g041540"/>
</dbReference>
<organism evidence="1 3">
    <name type="scientific">Medicago truncatula</name>
    <name type="common">Barrel medic</name>
    <name type="synonym">Medicago tribuloides</name>
    <dbReference type="NCBI Taxonomy" id="3880"/>
    <lineage>
        <taxon>Eukaryota</taxon>
        <taxon>Viridiplantae</taxon>
        <taxon>Streptophyta</taxon>
        <taxon>Embryophyta</taxon>
        <taxon>Tracheophyta</taxon>
        <taxon>Spermatophyta</taxon>
        <taxon>Magnoliopsida</taxon>
        <taxon>eudicotyledons</taxon>
        <taxon>Gunneridae</taxon>
        <taxon>Pentapetalae</taxon>
        <taxon>rosids</taxon>
        <taxon>fabids</taxon>
        <taxon>Fabales</taxon>
        <taxon>Fabaceae</taxon>
        <taxon>Papilionoideae</taxon>
        <taxon>50 kb inversion clade</taxon>
        <taxon>NPAAA clade</taxon>
        <taxon>Hologalegina</taxon>
        <taxon>IRL clade</taxon>
        <taxon>Trifolieae</taxon>
        <taxon>Medicago</taxon>
    </lineage>
</organism>
<dbReference type="Proteomes" id="UP000002051">
    <property type="component" value="Chromosome 2"/>
</dbReference>
<name>A0A072V6V6_MEDTR</name>
<evidence type="ECO:0000313" key="3">
    <source>
        <dbReference type="Proteomes" id="UP000002051"/>
    </source>
</evidence>
<reference evidence="1 3" key="1">
    <citation type="journal article" date="2011" name="Nature">
        <title>The Medicago genome provides insight into the evolution of rhizobial symbioses.</title>
        <authorList>
            <person name="Young N.D."/>
            <person name="Debelle F."/>
            <person name="Oldroyd G.E."/>
            <person name="Geurts R."/>
            <person name="Cannon S.B."/>
            <person name="Udvardi M.K."/>
            <person name="Benedito V.A."/>
            <person name="Mayer K.F."/>
            <person name="Gouzy J."/>
            <person name="Schoof H."/>
            <person name="Van de Peer Y."/>
            <person name="Proost S."/>
            <person name="Cook D.R."/>
            <person name="Meyers B.C."/>
            <person name="Spannagl M."/>
            <person name="Cheung F."/>
            <person name="De Mita S."/>
            <person name="Krishnakumar V."/>
            <person name="Gundlach H."/>
            <person name="Zhou S."/>
            <person name="Mudge J."/>
            <person name="Bharti A.K."/>
            <person name="Murray J.D."/>
            <person name="Naoumkina M.A."/>
            <person name="Rosen B."/>
            <person name="Silverstein K.A."/>
            <person name="Tang H."/>
            <person name="Rombauts S."/>
            <person name="Zhao P.X."/>
            <person name="Zhou P."/>
            <person name="Barbe V."/>
            <person name="Bardou P."/>
            <person name="Bechner M."/>
            <person name="Bellec A."/>
            <person name="Berger A."/>
            <person name="Berges H."/>
            <person name="Bidwell S."/>
            <person name="Bisseling T."/>
            <person name="Choisne N."/>
            <person name="Couloux A."/>
            <person name="Denny R."/>
            <person name="Deshpande S."/>
            <person name="Dai X."/>
            <person name="Doyle J.J."/>
            <person name="Dudez A.M."/>
            <person name="Farmer A.D."/>
            <person name="Fouteau S."/>
            <person name="Franken C."/>
            <person name="Gibelin C."/>
            <person name="Gish J."/>
            <person name="Goldstein S."/>
            <person name="Gonzalez A.J."/>
            <person name="Green P.J."/>
            <person name="Hallab A."/>
            <person name="Hartog M."/>
            <person name="Hua A."/>
            <person name="Humphray S.J."/>
            <person name="Jeong D.H."/>
            <person name="Jing Y."/>
            <person name="Jocker A."/>
            <person name="Kenton S.M."/>
            <person name="Kim D.J."/>
            <person name="Klee K."/>
            <person name="Lai H."/>
            <person name="Lang C."/>
            <person name="Lin S."/>
            <person name="Macmil S.L."/>
            <person name="Magdelenat G."/>
            <person name="Matthews L."/>
            <person name="McCorrison J."/>
            <person name="Monaghan E.L."/>
            <person name="Mun J.H."/>
            <person name="Najar F.Z."/>
            <person name="Nicholson C."/>
            <person name="Noirot C."/>
            <person name="O'Bleness M."/>
            <person name="Paule C.R."/>
            <person name="Poulain J."/>
            <person name="Prion F."/>
            <person name="Qin B."/>
            <person name="Qu C."/>
            <person name="Retzel E.F."/>
            <person name="Riddle C."/>
            <person name="Sallet E."/>
            <person name="Samain S."/>
            <person name="Samson N."/>
            <person name="Sanders I."/>
            <person name="Saurat O."/>
            <person name="Scarpelli C."/>
            <person name="Schiex T."/>
            <person name="Segurens B."/>
            <person name="Severin A.J."/>
            <person name="Sherrier D.J."/>
            <person name="Shi R."/>
            <person name="Sims S."/>
            <person name="Singer S.R."/>
            <person name="Sinharoy S."/>
            <person name="Sterck L."/>
            <person name="Viollet A."/>
            <person name="Wang B.B."/>
            <person name="Wang K."/>
            <person name="Wang M."/>
            <person name="Wang X."/>
            <person name="Warfsmann J."/>
            <person name="Weissenbach J."/>
            <person name="White D.D."/>
            <person name="White J.D."/>
            <person name="Wiley G.B."/>
            <person name="Wincker P."/>
            <person name="Xing Y."/>
            <person name="Yang L."/>
            <person name="Yao Z."/>
            <person name="Ying F."/>
            <person name="Zhai J."/>
            <person name="Zhou L."/>
            <person name="Zuber A."/>
            <person name="Denarie J."/>
            <person name="Dixon R.A."/>
            <person name="May G.D."/>
            <person name="Schwartz D.C."/>
            <person name="Rogers J."/>
            <person name="Quetier F."/>
            <person name="Town C.D."/>
            <person name="Roe B.A."/>
        </authorList>
    </citation>
    <scope>NUCLEOTIDE SEQUENCE [LARGE SCALE GENOMIC DNA]</scope>
    <source>
        <strain evidence="1">A17</strain>
        <strain evidence="2 3">cv. Jemalong A17</strain>
    </source>
</reference>